<name>A0A137SSL8_9BACT</name>
<gene>
    <name evidence="1" type="ORF">HMPREF3202_01755</name>
</gene>
<protein>
    <submittedName>
        <fullName evidence="1">Uncharacterized protein</fullName>
    </submittedName>
</protein>
<dbReference type="AlphaFoldDB" id="A0A137SSL8"/>
<evidence type="ECO:0000313" key="2">
    <source>
        <dbReference type="Proteomes" id="UP000070093"/>
    </source>
</evidence>
<dbReference type="Proteomes" id="UP000070093">
    <property type="component" value="Unassembled WGS sequence"/>
</dbReference>
<dbReference type="PATRIC" id="fig|28125.4.peg.1742"/>
<organism evidence="1 2">
    <name type="scientific">Prevotella bivia</name>
    <dbReference type="NCBI Taxonomy" id="28125"/>
    <lineage>
        <taxon>Bacteria</taxon>
        <taxon>Pseudomonadati</taxon>
        <taxon>Bacteroidota</taxon>
        <taxon>Bacteroidia</taxon>
        <taxon>Bacteroidales</taxon>
        <taxon>Prevotellaceae</taxon>
        <taxon>Prevotella</taxon>
    </lineage>
</organism>
<dbReference type="EMBL" id="LTAG01000104">
    <property type="protein sequence ID" value="KXO15423.1"/>
    <property type="molecule type" value="Genomic_DNA"/>
</dbReference>
<comment type="caution">
    <text evidence="1">The sequence shown here is derived from an EMBL/GenBank/DDBJ whole genome shotgun (WGS) entry which is preliminary data.</text>
</comment>
<accession>A0A137SSL8</accession>
<evidence type="ECO:0000313" key="1">
    <source>
        <dbReference type="EMBL" id="KXO15423.1"/>
    </source>
</evidence>
<sequence length="132" mass="15380">MRKISDTGKKILRFVVSFSSVAIRIYTFNIEYQFVPAKFIKSSSRPYDFRTQATLYHLFMIDDKTTAFPVQQFDSVTGSIVENVDNTIRRIEVIATYQLGQAKNTLTHIHRSATNPKNICFVEYKHKFFGQR</sequence>
<proteinExistence type="predicted"/>
<reference evidence="1 2" key="1">
    <citation type="submission" date="2016-02" db="EMBL/GenBank/DDBJ databases">
        <authorList>
            <person name="Wen L."/>
            <person name="He K."/>
            <person name="Yang H."/>
        </authorList>
    </citation>
    <scope>NUCLEOTIDE SEQUENCE [LARGE SCALE GENOMIC DNA]</scope>
    <source>
        <strain evidence="1 2">GED7880</strain>
    </source>
</reference>